<dbReference type="GO" id="GO:0015293">
    <property type="term" value="F:symporter activity"/>
    <property type="evidence" value="ECO:0007669"/>
    <property type="project" value="InterPro"/>
</dbReference>
<feature type="transmembrane region" description="Helical" evidence="2">
    <location>
        <begin position="253"/>
        <end position="272"/>
    </location>
</feature>
<reference evidence="3 4" key="1">
    <citation type="submission" date="2020-10" db="EMBL/GenBank/DDBJ databases">
        <title>The genome sequence of Chitinilyticum litopenaei 4Y14.</title>
        <authorList>
            <person name="Liu Y."/>
        </authorList>
    </citation>
    <scope>NUCLEOTIDE SEQUENCE [LARGE SCALE GENOMIC DNA]</scope>
    <source>
        <strain evidence="3 4">4Y14</strain>
    </source>
</reference>
<comment type="caution">
    <text evidence="3">The sequence shown here is derived from an EMBL/GenBank/DDBJ whole genome shotgun (WGS) entry which is preliminary data.</text>
</comment>
<feature type="transmembrane region" description="Helical" evidence="2">
    <location>
        <begin position="171"/>
        <end position="190"/>
    </location>
</feature>
<gene>
    <name evidence="3" type="ORF">INR99_08195</name>
</gene>
<evidence type="ECO:0000313" key="3">
    <source>
        <dbReference type="EMBL" id="MBE9609328.1"/>
    </source>
</evidence>
<organism evidence="3 4">
    <name type="scientific">Chitinilyticum piscinae</name>
    <dbReference type="NCBI Taxonomy" id="2866724"/>
    <lineage>
        <taxon>Bacteria</taxon>
        <taxon>Pseudomonadati</taxon>
        <taxon>Pseudomonadota</taxon>
        <taxon>Betaproteobacteria</taxon>
        <taxon>Neisseriales</taxon>
        <taxon>Chitinibacteraceae</taxon>
        <taxon>Chitinilyticum</taxon>
    </lineage>
</organism>
<dbReference type="Gene3D" id="1.20.1250.20">
    <property type="entry name" value="MFS general substrate transporter like domains"/>
    <property type="match status" value="2"/>
</dbReference>
<dbReference type="GO" id="GO:0008643">
    <property type="term" value="P:carbohydrate transport"/>
    <property type="evidence" value="ECO:0007669"/>
    <property type="project" value="InterPro"/>
</dbReference>
<evidence type="ECO:0000256" key="1">
    <source>
        <dbReference type="ARBA" id="ARBA00009617"/>
    </source>
</evidence>
<name>A0A8J7K8C9_9NEIS</name>
<feature type="transmembrane region" description="Helical" evidence="2">
    <location>
        <begin position="219"/>
        <end position="241"/>
    </location>
</feature>
<dbReference type="GO" id="GO:0005886">
    <property type="term" value="C:plasma membrane"/>
    <property type="evidence" value="ECO:0007669"/>
    <property type="project" value="TreeGrafter"/>
</dbReference>
<keyword evidence="2" id="KW-0472">Membrane</keyword>
<comment type="similarity">
    <text evidence="1">Belongs to the sodium:galactoside symporter (TC 2.A.2) family.</text>
</comment>
<dbReference type="InterPro" id="IPR036259">
    <property type="entry name" value="MFS_trans_sf"/>
</dbReference>
<dbReference type="AlphaFoldDB" id="A0A8J7K8C9"/>
<evidence type="ECO:0000313" key="4">
    <source>
        <dbReference type="Proteomes" id="UP000604481"/>
    </source>
</evidence>
<protein>
    <submittedName>
        <fullName evidence="3">MFS transporter</fullName>
    </submittedName>
</protein>
<dbReference type="RefSeq" id="WP_194115859.1">
    <property type="nucleotide sequence ID" value="NZ_JADFUA010000004.1"/>
</dbReference>
<feature type="transmembrane region" description="Helical" evidence="2">
    <location>
        <begin position="12"/>
        <end position="31"/>
    </location>
</feature>
<dbReference type="EMBL" id="JADFUA010000004">
    <property type="protein sequence ID" value="MBE9609328.1"/>
    <property type="molecule type" value="Genomic_DNA"/>
</dbReference>
<dbReference type="PANTHER" id="PTHR11328">
    <property type="entry name" value="MAJOR FACILITATOR SUPERFAMILY DOMAIN-CONTAINING PROTEIN"/>
    <property type="match status" value="1"/>
</dbReference>
<accession>A0A8J7K8C9</accession>
<dbReference type="PANTHER" id="PTHR11328:SF24">
    <property type="entry name" value="MAJOR FACILITATOR SUPERFAMILY (MFS) PROFILE DOMAIN-CONTAINING PROTEIN"/>
    <property type="match status" value="1"/>
</dbReference>
<dbReference type="SUPFAM" id="SSF103473">
    <property type="entry name" value="MFS general substrate transporter"/>
    <property type="match status" value="1"/>
</dbReference>
<keyword evidence="4" id="KW-1185">Reference proteome</keyword>
<dbReference type="InterPro" id="IPR039672">
    <property type="entry name" value="MFS_2"/>
</dbReference>
<feature type="transmembrane region" description="Helical" evidence="2">
    <location>
        <begin position="375"/>
        <end position="398"/>
    </location>
</feature>
<feature type="transmembrane region" description="Helical" evidence="2">
    <location>
        <begin position="100"/>
        <end position="127"/>
    </location>
</feature>
<feature type="transmembrane region" description="Helical" evidence="2">
    <location>
        <begin position="279"/>
        <end position="297"/>
    </location>
</feature>
<proteinExistence type="inferred from homology"/>
<feature type="transmembrane region" description="Helical" evidence="2">
    <location>
        <begin position="303"/>
        <end position="323"/>
    </location>
</feature>
<keyword evidence="2" id="KW-0812">Transmembrane</keyword>
<dbReference type="Proteomes" id="UP000604481">
    <property type="component" value="Unassembled WGS sequence"/>
</dbReference>
<feature type="transmembrane region" description="Helical" evidence="2">
    <location>
        <begin position="148"/>
        <end position="165"/>
    </location>
</feature>
<keyword evidence="2" id="KW-1133">Transmembrane helix</keyword>
<feature type="transmembrane region" description="Helical" evidence="2">
    <location>
        <begin position="343"/>
        <end position="363"/>
    </location>
</feature>
<sequence>MSAPAGRAWLRYGLLGLPLAMAALPLYVTAPRHYHDQLGLGLGLTGAAVLAARLFDTLQDPLLGRWLDRHPPLETPARWTGALLLPLGLLALLQPPLLSAWALAGWLMLSLAVIALAHSLITLPYLALGLRLGGPQEGSNRLNGSREGFGLVGVLLASALLPALLAGATAWLLLALAVLALLLLLAVVLLPRHALAAPAMLADKRHGVWPAESNIRKFLAVYLVNAVSAALPATLAPFFIADVLQAERWLGPLLALYFFAAVLGLPVWVWLAGRFGRLICWRAAMLASVLAFVPVPWLGAGDVIPFAAICVLTGLLLGADLVIPPAMLGALGGEEALTQRYGWWSLCGKLALALAVGLSLPLLQLLGFSSGSGQGLLALAVCYAALPCVFKLLAFGLLQRYRAEFAVADAANESATCPVTKPVSLQECRS</sequence>
<dbReference type="Pfam" id="PF13347">
    <property type="entry name" value="MFS_2"/>
    <property type="match status" value="1"/>
</dbReference>
<evidence type="ECO:0000256" key="2">
    <source>
        <dbReference type="SAM" id="Phobius"/>
    </source>
</evidence>